<organism evidence="4 5">
    <name type="scientific">Ligilactobacillus faecis</name>
    <dbReference type="NCBI Taxonomy" id="762833"/>
    <lineage>
        <taxon>Bacteria</taxon>
        <taxon>Bacillati</taxon>
        <taxon>Bacillota</taxon>
        <taxon>Bacilli</taxon>
        <taxon>Lactobacillales</taxon>
        <taxon>Lactobacillaceae</taxon>
        <taxon>Ligilactobacillus</taxon>
    </lineage>
</organism>
<name>A0ABV4DTI2_9LACO</name>
<sequence length="259" mass="29346">MKKSLALIISLLLSIFFLSPKQVQASAPLTLGILKNDAPYTRNNGNLSFYREMTQRLQSELDQKIKIKTYTSAKQLDTALKNKQIQLALSDRSLFTTSMTLSSTVLYPRNVLFTLNDSKVKSLENLEHKKVGVVSPGVQTALLQDIGLKVTAYPNIMALVKALDDKQIQAAVLDNNRYQYFLATRPQRQKETSQTDKKLLARQFKQIKAPELTSEQIVFATYHNKKLADRIEDVISELRETGQLSSLSQKYFTQDLSLK</sequence>
<comment type="caution">
    <text evidence="4">The sequence shown here is derived from an EMBL/GenBank/DDBJ whole genome shotgun (WGS) entry which is preliminary data.</text>
</comment>
<evidence type="ECO:0000256" key="2">
    <source>
        <dbReference type="SAM" id="SignalP"/>
    </source>
</evidence>
<dbReference type="InterPro" id="IPR001638">
    <property type="entry name" value="Solute-binding_3/MltF_N"/>
</dbReference>
<keyword evidence="1 2" id="KW-0732">Signal</keyword>
<dbReference type="Pfam" id="PF00497">
    <property type="entry name" value="SBP_bac_3"/>
    <property type="match status" value="1"/>
</dbReference>
<dbReference type="RefSeq" id="WP_369942036.1">
    <property type="nucleotide sequence ID" value="NZ_JBCLUF010000018.1"/>
</dbReference>
<dbReference type="Proteomes" id="UP001565236">
    <property type="component" value="Unassembled WGS sequence"/>
</dbReference>
<evidence type="ECO:0000259" key="3">
    <source>
        <dbReference type="SMART" id="SM00062"/>
    </source>
</evidence>
<evidence type="ECO:0000313" key="5">
    <source>
        <dbReference type="Proteomes" id="UP001565236"/>
    </source>
</evidence>
<evidence type="ECO:0000313" key="4">
    <source>
        <dbReference type="EMBL" id="MEY8662459.1"/>
    </source>
</evidence>
<feature type="chain" id="PRO_5045454437" evidence="2">
    <location>
        <begin position="26"/>
        <end position="259"/>
    </location>
</feature>
<dbReference type="PANTHER" id="PTHR35936">
    <property type="entry name" value="MEMBRANE-BOUND LYTIC MUREIN TRANSGLYCOSYLASE F"/>
    <property type="match status" value="1"/>
</dbReference>
<accession>A0ABV4DTI2</accession>
<dbReference type="EMBL" id="JBCLUF010000018">
    <property type="protein sequence ID" value="MEY8662459.1"/>
    <property type="molecule type" value="Genomic_DNA"/>
</dbReference>
<proteinExistence type="predicted"/>
<gene>
    <name evidence="4" type="ORF">AALT52_06100</name>
</gene>
<dbReference type="SMART" id="SM00062">
    <property type="entry name" value="PBPb"/>
    <property type="match status" value="1"/>
</dbReference>
<protein>
    <submittedName>
        <fullName evidence="4">Transporter substrate-binding domain-containing protein</fullName>
    </submittedName>
</protein>
<evidence type="ECO:0000256" key="1">
    <source>
        <dbReference type="ARBA" id="ARBA00022729"/>
    </source>
</evidence>
<reference evidence="4 5" key="1">
    <citation type="submission" date="2024-03" db="EMBL/GenBank/DDBJ databases">
        <title>Mouse gut bacterial collection (mGBC) of GemPharmatech.</title>
        <authorList>
            <person name="He Y."/>
            <person name="Dong L."/>
            <person name="Wu D."/>
            <person name="Gao X."/>
            <person name="Lin Z."/>
        </authorList>
    </citation>
    <scope>NUCLEOTIDE SEQUENCE [LARGE SCALE GENOMIC DNA]</scope>
    <source>
        <strain evidence="4 5">15-30</strain>
    </source>
</reference>
<feature type="domain" description="Solute-binding protein family 3/N-terminal" evidence="3">
    <location>
        <begin position="28"/>
        <end position="255"/>
    </location>
</feature>
<feature type="signal peptide" evidence="2">
    <location>
        <begin position="1"/>
        <end position="25"/>
    </location>
</feature>
<keyword evidence="5" id="KW-1185">Reference proteome</keyword>
<dbReference type="SUPFAM" id="SSF53850">
    <property type="entry name" value="Periplasmic binding protein-like II"/>
    <property type="match status" value="1"/>
</dbReference>
<dbReference type="Gene3D" id="3.40.190.10">
    <property type="entry name" value="Periplasmic binding protein-like II"/>
    <property type="match status" value="2"/>
</dbReference>